<reference evidence="1 2" key="1">
    <citation type="submission" date="2019-01" db="EMBL/GenBank/DDBJ databases">
        <title>Intercellular communication is required for trap formation in the nematode-trapping fungus Duddingtonia flagrans.</title>
        <authorList>
            <person name="Youssar L."/>
            <person name="Wernet V."/>
            <person name="Hensel N."/>
            <person name="Hildebrandt H.-G."/>
            <person name="Fischer R."/>
        </authorList>
    </citation>
    <scope>NUCLEOTIDE SEQUENCE [LARGE SCALE GENOMIC DNA]</scope>
    <source>
        <strain evidence="1 2">CBS H-5679</strain>
    </source>
</reference>
<dbReference type="Gene3D" id="3.40.50.1580">
    <property type="entry name" value="Nucleoside phosphorylase domain"/>
    <property type="match status" value="1"/>
</dbReference>
<dbReference type="OrthoDB" id="20872at2759"/>
<dbReference type="GeneID" id="93586697"/>
<dbReference type="InterPro" id="IPR035994">
    <property type="entry name" value="Nucleoside_phosphorylase_sf"/>
</dbReference>
<dbReference type="Proteomes" id="UP000283090">
    <property type="component" value="Unassembled WGS sequence"/>
</dbReference>
<dbReference type="VEuPathDB" id="FungiDB:DFL_004386"/>
<organism evidence="1 2">
    <name type="scientific">Arthrobotrys flagrans</name>
    <name type="common">Nematode-trapping fungus</name>
    <name type="synonym">Trichothecium flagrans</name>
    <dbReference type="NCBI Taxonomy" id="97331"/>
    <lineage>
        <taxon>Eukaryota</taxon>
        <taxon>Fungi</taxon>
        <taxon>Dikarya</taxon>
        <taxon>Ascomycota</taxon>
        <taxon>Pezizomycotina</taxon>
        <taxon>Orbiliomycetes</taxon>
        <taxon>Orbiliales</taxon>
        <taxon>Orbiliaceae</taxon>
        <taxon>Arthrobotrys</taxon>
    </lineage>
</organism>
<evidence type="ECO:0000313" key="2">
    <source>
        <dbReference type="Proteomes" id="UP000283090"/>
    </source>
</evidence>
<keyword evidence="2" id="KW-1185">Reference proteome</keyword>
<dbReference type="AlphaFoldDB" id="A0A437A4I7"/>
<dbReference type="PANTHER" id="PTHR46082:SF11">
    <property type="entry name" value="AAA+ ATPASE DOMAIN-CONTAINING PROTEIN-RELATED"/>
    <property type="match status" value="1"/>
</dbReference>
<evidence type="ECO:0000313" key="1">
    <source>
        <dbReference type="EMBL" id="RVD86092.1"/>
    </source>
</evidence>
<gene>
    <name evidence="1" type="ORF">DFL_004386</name>
</gene>
<name>A0A437A4I7_ARTFL</name>
<dbReference type="GO" id="GO:0003824">
    <property type="term" value="F:catalytic activity"/>
    <property type="evidence" value="ECO:0007669"/>
    <property type="project" value="InterPro"/>
</dbReference>
<dbReference type="SUPFAM" id="SSF53167">
    <property type="entry name" value="Purine and uridine phosphorylases"/>
    <property type="match status" value="1"/>
</dbReference>
<dbReference type="EMBL" id="SAEB01000006">
    <property type="protein sequence ID" value="RVD86092.1"/>
    <property type="molecule type" value="Genomic_DNA"/>
</dbReference>
<comment type="caution">
    <text evidence="1">The sequence shown here is derived from an EMBL/GenBank/DDBJ whole genome shotgun (WGS) entry which is preliminary data.</text>
</comment>
<dbReference type="GO" id="GO:0009116">
    <property type="term" value="P:nucleoside metabolic process"/>
    <property type="evidence" value="ECO:0007669"/>
    <property type="project" value="InterPro"/>
</dbReference>
<protein>
    <submittedName>
        <fullName evidence="1">Uncharacterized protein</fullName>
    </submittedName>
</protein>
<sequence>MTTELQKSDYSVGWICAISIGLAAVRAVLDEIHPQLDATDGDTNVYEFGRIGRHNVVISWLPEGRYGVTRAGIVAAHMRSTFTRLRFGLMVGIGGGAPSENNDIRLGDLVISQSAGVSGGVIQYDFGKAMENGEFLPTGSLNAPSSILLNAVASIKARNQAELGKKISDAVQKIEEEDLRFQYPGQDTDRLFRADYRHVPSEGRQSDTCKFCDASKVVSRLERQYDHPYIYYGIIASGNQVMKDAMKREEICMQTGALCFEMEAAGLMDDFPCLVIRGICDYSDGHKNKRWQPYAALVAATYAKELLLQIPAVSKDGIESVDTPREDQKYQLCRPVPHFGSSKP</sequence>
<dbReference type="STRING" id="97331.A0A437A4I7"/>
<dbReference type="RefSeq" id="XP_067491636.1">
    <property type="nucleotide sequence ID" value="XM_067633471.1"/>
</dbReference>
<accession>A0A437A4I7</accession>
<dbReference type="InterPro" id="IPR053137">
    <property type="entry name" value="NLR-like"/>
</dbReference>
<dbReference type="PANTHER" id="PTHR46082">
    <property type="entry name" value="ATP/GTP-BINDING PROTEIN-RELATED"/>
    <property type="match status" value="1"/>
</dbReference>
<proteinExistence type="predicted"/>